<organism evidence="1 2">
    <name type="scientific">Phyllostomus discolor</name>
    <name type="common">pale spear-nosed bat</name>
    <dbReference type="NCBI Taxonomy" id="89673"/>
    <lineage>
        <taxon>Eukaryota</taxon>
        <taxon>Metazoa</taxon>
        <taxon>Chordata</taxon>
        <taxon>Craniata</taxon>
        <taxon>Vertebrata</taxon>
        <taxon>Euteleostomi</taxon>
        <taxon>Mammalia</taxon>
        <taxon>Eutheria</taxon>
        <taxon>Laurasiatheria</taxon>
        <taxon>Chiroptera</taxon>
        <taxon>Yangochiroptera</taxon>
        <taxon>Phyllostomidae</taxon>
        <taxon>Phyllostominae</taxon>
        <taxon>Phyllostomus</taxon>
    </lineage>
</organism>
<comment type="caution">
    <text evidence="1">The sequence shown here is derived from an EMBL/GenBank/DDBJ whole genome shotgun (WGS) entry which is preliminary data.</text>
</comment>
<reference evidence="1 2" key="1">
    <citation type="journal article" date="2020" name="Nature">
        <title>Six reference-quality genomes reveal evolution of bat adaptations.</title>
        <authorList>
            <person name="Jebb D."/>
            <person name="Huang Z."/>
            <person name="Pippel M."/>
            <person name="Hughes G.M."/>
            <person name="Lavrichenko K."/>
            <person name="Devanna P."/>
            <person name="Winkler S."/>
            <person name="Jermiin L.S."/>
            <person name="Skirmuntt E.C."/>
            <person name="Katzourakis A."/>
            <person name="Burkitt-Gray L."/>
            <person name="Ray D.A."/>
            <person name="Sullivan K.A.M."/>
            <person name="Roscito J.G."/>
            <person name="Kirilenko B.M."/>
            <person name="Davalos L.M."/>
            <person name="Corthals A.P."/>
            <person name="Power M.L."/>
            <person name="Jones G."/>
            <person name="Ransome R.D."/>
            <person name="Dechmann D.K.N."/>
            <person name="Locatelli A.G."/>
            <person name="Puechmaille S.J."/>
            <person name="Fedrigo O."/>
            <person name="Jarvis E.D."/>
            <person name="Hiller M."/>
            <person name="Vernes S.C."/>
            <person name="Myers E.W."/>
            <person name="Teeling E.C."/>
        </authorList>
    </citation>
    <scope>NUCLEOTIDE SEQUENCE [LARGE SCALE GENOMIC DNA]</scope>
    <source>
        <strain evidence="1">Bat1K_MPI-CBG_1</strain>
    </source>
</reference>
<dbReference type="AlphaFoldDB" id="A0A834DBZ8"/>
<protein>
    <submittedName>
        <fullName evidence="1">Uncharacterized protein</fullName>
    </submittedName>
</protein>
<name>A0A834DBZ8_9CHIR</name>
<dbReference type="EMBL" id="JABVXQ010000015">
    <property type="protein sequence ID" value="KAF6074931.1"/>
    <property type="molecule type" value="Genomic_DNA"/>
</dbReference>
<proteinExistence type="predicted"/>
<evidence type="ECO:0000313" key="2">
    <source>
        <dbReference type="Proteomes" id="UP000664940"/>
    </source>
</evidence>
<dbReference type="Proteomes" id="UP000664940">
    <property type="component" value="Unassembled WGS sequence"/>
</dbReference>
<evidence type="ECO:0000313" key="1">
    <source>
        <dbReference type="EMBL" id="KAF6074931.1"/>
    </source>
</evidence>
<sequence>MCRVRVLLSEKTWRVRLLRLLDHPCRGGSAVMGRWTQTSWSAVGTARHRRAGRETSLWPRGPRAGTPLSGLPSCQVSPHAGISFHAQEWRRITMTSGRRVSATCEVLMRGVLTRRVNSGEGQ</sequence>
<accession>A0A834DBZ8</accession>
<gene>
    <name evidence="1" type="ORF">HJG60_009341</name>
</gene>